<dbReference type="OrthoDB" id="5117021at2"/>
<dbReference type="EMBL" id="SOEY01000033">
    <property type="protein sequence ID" value="TFB68645.1"/>
    <property type="molecule type" value="Genomic_DNA"/>
</dbReference>
<dbReference type="Proteomes" id="UP000298173">
    <property type="component" value="Unassembled WGS sequence"/>
</dbReference>
<reference evidence="2 3" key="1">
    <citation type="submission" date="2019-03" db="EMBL/GenBank/DDBJ databases">
        <title>Genomics of glacier-inhabiting Cryobacterium strains.</title>
        <authorList>
            <person name="Liu Q."/>
            <person name="Xin Y.-H."/>
        </authorList>
    </citation>
    <scope>NUCLEOTIDE SEQUENCE [LARGE SCALE GENOMIC DNA]</scope>
    <source>
        <strain evidence="2 3">HLT2-23</strain>
    </source>
</reference>
<comment type="caution">
    <text evidence="2">The sequence shown here is derived from an EMBL/GenBank/DDBJ whole genome shotgun (WGS) entry which is preliminary data.</text>
</comment>
<evidence type="ECO:0000313" key="2">
    <source>
        <dbReference type="EMBL" id="TFB68645.1"/>
    </source>
</evidence>
<evidence type="ECO:0000313" key="3">
    <source>
        <dbReference type="Proteomes" id="UP000298173"/>
    </source>
</evidence>
<proteinExistence type="predicted"/>
<name>A0A4V3I7L8_9MICO</name>
<protein>
    <submittedName>
        <fullName evidence="2">Uncharacterized protein</fullName>
    </submittedName>
</protein>
<dbReference type="AlphaFoldDB" id="A0A4V3I7L8"/>
<keyword evidence="3" id="KW-1185">Reference proteome</keyword>
<accession>A0A4V3I7L8</accession>
<evidence type="ECO:0000256" key="1">
    <source>
        <dbReference type="SAM" id="MobiDB-lite"/>
    </source>
</evidence>
<organism evidence="2 3">
    <name type="scientific">Cryobacterium glaciale</name>
    <dbReference type="NCBI Taxonomy" id="1259145"/>
    <lineage>
        <taxon>Bacteria</taxon>
        <taxon>Bacillati</taxon>
        <taxon>Actinomycetota</taxon>
        <taxon>Actinomycetes</taxon>
        <taxon>Micrococcales</taxon>
        <taxon>Microbacteriaceae</taxon>
        <taxon>Cryobacterium</taxon>
    </lineage>
</organism>
<dbReference type="RefSeq" id="WP_134504444.1">
    <property type="nucleotide sequence ID" value="NZ_SOEY01000033.1"/>
</dbReference>
<feature type="region of interest" description="Disordered" evidence="1">
    <location>
        <begin position="1"/>
        <end position="31"/>
    </location>
</feature>
<gene>
    <name evidence="2" type="ORF">E3O06_16295</name>
</gene>
<sequence length="411" mass="48071">MIMNDLSGQDAAPQKALAEHPSGSDAEAEKRRQYVAANRDRIRELNRLWRAEHLDRARQLNRDSMRRATARRHREAEVRARRRERAKRWRVEHPERRRVYQQRWVAENREKVREYYNRYYEAHRDEVNARAAARRDADPDRTKQITRQWAERNKERRAELQRNRRSDPEIYQSELEANAAARRLKRSLSRAGLPPKLLHATTAAERRTNEREADEYFNDPSRPEHVRQFTVFAESLTEHVLKNGARMREFAEAYVVTRARMGLPPAPVQNIVYARAVEIVAERMRRVDLLTSRDVAAAVRSTKAEERREERQQQVDWHMKAIVVHFHRNSARLDAEAEVENLARAHRGMPLVPAESLVVQLALQDVIERVPTSRLTKADARTAARIAGLHIATSLESHDVVDQSVHRRALS</sequence>